<dbReference type="AlphaFoldDB" id="A0A562SCW1"/>
<name>A0A562SCW1_9HYPH</name>
<gene>
    <name evidence="2" type="ORF">JM93_04412</name>
</gene>
<organism evidence="2 3">
    <name type="scientific">Roseibium hamelinense</name>
    <dbReference type="NCBI Taxonomy" id="150831"/>
    <lineage>
        <taxon>Bacteria</taxon>
        <taxon>Pseudomonadati</taxon>
        <taxon>Pseudomonadota</taxon>
        <taxon>Alphaproteobacteria</taxon>
        <taxon>Hyphomicrobiales</taxon>
        <taxon>Stappiaceae</taxon>
        <taxon>Roseibium</taxon>
    </lineage>
</organism>
<protein>
    <submittedName>
        <fullName evidence="2">Uncharacterized protein</fullName>
    </submittedName>
</protein>
<dbReference type="RefSeq" id="WP_145347738.1">
    <property type="nucleotide sequence ID" value="NZ_SMLY01000040.1"/>
</dbReference>
<proteinExistence type="predicted"/>
<evidence type="ECO:0000256" key="1">
    <source>
        <dbReference type="SAM" id="SignalP"/>
    </source>
</evidence>
<feature type="chain" id="PRO_5022059990" evidence="1">
    <location>
        <begin position="48"/>
        <end position="323"/>
    </location>
</feature>
<reference evidence="2 3" key="1">
    <citation type="submission" date="2019-07" db="EMBL/GenBank/DDBJ databases">
        <title>Genomic Encyclopedia of Archaeal and Bacterial Type Strains, Phase II (KMG-II): from individual species to whole genera.</title>
        <authorList>
            <person name="Goeker M."/>
        </authorList>
    </citation>
    <scope>NUCLEOTIDE SEQUENCE [LARGE SCALE GENOMIC DNA]</scope>
    <source>
        <strain evidence="2 3">ATCC BAA-252</strain>
    </source>
</reference>
<comment type="caution">
    <text evidence="2">The sequence shown here is derived from an EMBL/GenBank/DDBJ whole genome shotgun (WGS) entry which is preliminary data.</text>
</comment>
<feature type="signal peptide" evidence="1">
    <location>
        <begin position="1"/>
        <end position="47"/>
    </location>
</feature>
<sequence length="323" mass="33862">MSGRTGISSQNRGRKRLWSWRNRVRSFGKLTAVVACAAVFGAPPAFADVTSTELTDTTADTALPRQSEGQSAELLSAFFGLDNALPFLSRLICWSAPGKDGMPVIFSTEIDHATMQAGDFRVTTASGKTGEIQCVTLLPATDGGELRTVLLVGEFGNADTDPPVKVEIAGHLRSIDGTMDYRGAQVDVTPLAPGPSLVMAEVADPAAQDLGLGMGRTDGTDCPSEAVLQAVRVVWAGGVTLENGDEAGDTQRDLYRVTVQAADGSSREITPTALDDLGDGDNNHLLCLDTADTPISVSFPAGIFVDPNGDLNPATTIAVFPRP</sequence>
<accession>A0A562SCW1</accession>
<dbReference type="EMBL" id="VLLF01000018">
    <property type="protein sequence ID" value="TWI78694.1"/>
    <property type="molecule type" value="Genomic_DNA"/>
</dbReference>
<evidence type="ECO:0000313" key="2">
    <source>
        <dbReference type="EMBL" id="TWI78694.1"/>
    </source>
</evidence>
<dbReference type="Proteomes" id="UP000320593">
    <property type="component" value="Unassembled WGS sequence"/>
</dbReference>
<evidence type="ECO:0000313" key="3">
    <source>
        <dbReference type="Proteomes" id="UP000320593"/>
    </source>
</evidence>
<keyword evidence="3" id="KW-1185">Reference proteome</keyword>
<dbReference type="OrthoDB" id="342116at2"/>
<keyword evidence="1" id="KW-0732">Signal</keyword>